<name>A0A024GN41_9STRA</name>
<proteinExistence type="predicted"/>
<dbReference type="Proteomes" id="UP000053237">
    <property type="component" value="Unassembled WGS sequence"/>
</dbReference>
<gene>
    <name evidence="1" type="ORF">BN9_087860</name>
</gene>
<comment type="caution">
    <text evidence="1">The sequence shown here is derived from an EMBL/GenBank/DDBJ whole genome shotgun (WGS) entry which is preliminary data.</text>
</comment>
<dbReference type="AlphaFoldDB" id="A0A024GN41"/>
<reference evidence="1 2" key="1">
    <citation type="submission" date="2012-05" db="EMBL/GenBank/DDBJ databases">
        <title>Recombination and specialization in a pathogen metapopulation.</title>
        <authorList>
            <person name="Gardiner A."/>
            <person name="Kemen E."/>
            <person name="Schultz-Larsen T."/>
            <person name="MacLean D."/>
            <person name="Van Oosterhout C."/>
            <person name="Jones J.D.G."/>
        </authorList>
    </citation>
    <scope>NUCLEOTIDE SEQUENCE [LARGE SCALE GENOMIC DNA]</scope>
    <source>
        <strain evidence="1 2">Ac Nc2</strain>
    </source>
</reference>
<organism evidence="1 2">
    <name type="scientific">Albugo candida</name>
    <dbReference type="NCBI Taxonomy" id="65357"/>
    <lineage>
        <taxon>Eukaryota</taxon>
        <taxon>Sar</taxon>
        <taxon>Stramenopiles</taxon>
        <taxon>Oomycota</taxon>
        <taxon>Peronosporomycetes</taxon>
        <taxon>Albuginales</taxon>
        <taxon>Albuginaceae</taxon>
        <taxon>Albugo</taxon>
    </lineage>
</organism>
<protein>
    <submittedName>
        <fullName evidence="1">Uncharacterized protein</fullName>
    </submittedName>
</protein>
<evidence type="ECO:0000313" key="2">
    <source>
        <dbReference type="Proteomes" id="UP000053237"/>
    </source>
</evidence>
<sequence>MTPRAWNTSQHSLFIFQHTCNGAALLQCAQIFWSARSFNVSHTIKVSRLEEKAKKSLYQQSAPRLRRKRARESIFDFDMLEGNCKKRKKISSLFMESNFRHRRCHSLQDYSAHSTRAKVIRRTTSFDDKSSATITSGNATFFLPMAATNLGSPNAKKLPERLKDKITQKLENVLDEAICSFINFLV</sequence>
<accession>A0A024GN41</accession>
<dbReference type="InParanoid" id="A0A024GN41"/>
<keyword evidence="2" id="KW-1185">Reference proteome</keyword>
<dbReference type="EMBL" id="CAIX01000185">
    <property type="protein sequence ID" value="CCI47770.1"/>
    <property type="molecule type" value="Genomic_DNA"/>
</dbReference>
<evidence type="ECO:0000313" key="1">
    <source>
        <dbReference type="EMBL" id="CCI47770.1"/>
    </source>
</evidence>